<protein>
    <submittedName>
        <fullName evidence="1">Uncharacterized protein</fullName>
    </submittedName>
</protein>
<organism evidence="1">
    <name type="scientific">Picea glauca</name>
    <name type="common">White spruce</name>
    <name type="synonym">Pinus glauca</name>
    <dbReference type="NCBI Taxonomy" id="3330"/>
    <lineage>
        <taxon>Eukaryota</taxon>
        <taxon>Viridiplantae</taxon>
        <taxon>Streptophyta</taxon>
        <taxon>Embryophyta</taxon>
        <taxon>Tracheophyta</taxon>
        <taxon>Spermatophyta</taxon>
        <taxon>Pinopsida</taxon>
        <taxon>Pinidae</taxon>
        <taxon>Conifers I</taxon>
        <taxon>Pinales</taxon>
        <taxon>Pinaceae</taxon>
        <taxon>Picea</taxon>
    </lineage>
</organism>
<name>A0A101M255_PICGL</name>
<sequence length="61" mass="7098">MAQSQCSYVNNMLDVLWWNDGNIINLFIGLMGELTPSLSGVYPVMWSLSSLGQWFYFWLFL</sequence>
<proteinExistence type="predicted"/>
<accession>A0A101M255</accession>
<reference evidence="1" key="1">
    <citation type="journal article" date="2015" name="Genome Biol. Evol.">
        <title>Organellar Genomes of White Spruce (Picea glauca): Assembly and Annotation.</title>
        <authorList>
            <person name="Jackman S.D."/>
            <person name="Warren R.L."/>
            <person name="Gibb E.A."/>
            <person name="Vandervalk B.P."/>
            <person name="Mohamadi H."/>
            <person name="Chu J."/>
            <person name="Raymond A."/>
            <person name="Pleasance S."/>
            <person name="Coope R."/>
            <person name="Wildung M.R."/>
            <person name="Ritland C.E."/>
            <person name="Bousquet J."/>
            <person name="Jones S.J."/>
            <person name="Bohlmann J."/>
            <person name="Birol I."/>
        </authorList>
    </citation>
    <scope>NUCLEOTIDE SEQUENCE [LARGE SCALE GENOMIC DNA]</scope>
    <source>
        <tissue evidence="1">Flushing bud</tissue>
    </source>
</reference>
<geneLocation type="mitochondrion" evidence="1"/>
<keyword evidence="1" id="KW-0496">Mitochondrion</keyword>
<dbReference type="AlphaFoldDB" id="A0A101M255"/>
<gene>
    <name evidence="1" type="ORF">ABT39_MTgene2910</name>
</gene>
<dbReference type="EMBL" id="LKAM01000002">
    <property type="protein sequence ID" value="KUM49684.1"/>
    <property type="molecule type" value="Genomic_DNA"/>
</dbReference>
<evidence type="ECO:0000313" key="1">
    <source>
        <dbReference type="EMBL" id="KUM49684.1"/>
    </source>
</evidence>
<comment type="caution">
    <text evidence="1">The sequence shown here is derived from an EMBL/GenBank/DDBJ whole genome shotgun (WGS) entry which is preliminary data.</text>
</comment>